<proteinExistence type="predicted"/>
<dbReference type="Proteomes" id="UP001597110">
    <property type="component" value="Unassembled WGS sequence"/>
</dbReference>
<sequence length="186" mass="21306">MHKRRLYSAHHTLLRIARVSASKAAEKSIGWRDHEFVAVTMSCLAIEAICNAFGERMVDHWKEDVESASPTLKLRILCSSMGVEYDKNAEPWRTLRKMHTVRNRIAHPKLESVEKSESMTVARYRREERIEPVSSLEKQVAELAQGAPVAVQRLLEVFGEKLSEDDQFDLLHDSWEGTAHPEVTLE</sequence>
<gene>
    <name evidence="1" type="ORF">ACFQ0E_02455</name>
</gene>
<evidence type="ECO:0000313" key="2">
    <source>
        <dbReference type="Proteomes" id="UP001597110"/>
    </source>
</evidence>
<comment type="caution">
    <text evidence="1">The sequence shown here is derived from an EMBL/GenBank/DDBJ whole genome shotgun (WGS) entry which is preliminary data.</text>
</comment>
<dbReference type="EMBL" id="JBHTIF010000001">
    <property type="protein sequence ID" value="MFD0724453.1"/>
    <property type="molecule type" value="Genomic_DNA"/>
</dbReference>
<organism evidence="1 2">
    <name type="scientific">Lysobacter brunescens</name>
    <dbReference type="NCBI Taxonomy" id="262323"/>
    <lineage>
        <taxon>Bacteria</taxon>
        <taxon>Pseudomonadati</taxon>
        <taxon>Pseudomonadota</taxon>
        <taxon>Gammaproteobacteria</taxon>
        <taxon>Lysobacterales</taxon>
        <taxon>Lysobacteraceae</taxon>
        <taxon>Lysobacter</taxon>
    </lineage>
</organism>
<protein>
    <recommendedName>
        <fullName evidence="3">RiboL-PSP-HEPN domain-containing protein</fullName>
    </recommendedName>
</protein>
<reference evidence="2" key="1">
    <citation type="journal article" date="2019" name="Int. J. Syst. Evol. Microbiol.">
        <title>The Global Catalogue of Microorganisms (GCM) 10K type strain sequencing project: providing services to taxonomists for standard genome sequencing and annotation.</title>
        <authorList>
            <consortium name="The Broad Institute Genomics Platform"/>
            <consortium name="The Broad Institute Genome Sequencing Center for Infectious Disease"/>
            <person name="Wu L."/>
            <person name="Ma J."/>
        </authorList>
    </citation>
    <scope>NUCLEOTIDE SEQUENCE [LARGE SCALE GENOMIC DNA]</scope>
    <source>
        <strain evidence="2">CCUG 55585</strain>
    </source>
</reference>
<evidence type="ECO:0008006" key="3">
    <source>
        <dbReference type="Google" id="ProtNLM"/>
    </source>
</evidence>
<accession>A0ABW2Y933</accession>
<name>A0ABW2Y933_9GAMM</name>
<evidence type="ECO:0000313" key="1">
    <source>
        <dbReference type="EMBL" id="MFD0724453.1"/>
    </source>
</evidence>
<keyword evidence="2" id="KW-1185">Reference proteome</keyword>